<dbReference type="InterPro" id="IPR018258">
    <property type="entry name" value="Ribosomal_bL21_CS"/>
</dbReference>
<reference evidence="6" key="1">
    <citation type="journal article" date="2015" name="Nature">
        <title>Complex archaea that bridge the gap between prokaryotes and eukaryotes.</title>
        <authorList>
            <person name="Spang A."/>
            <person name="Saw J.H."/>
            <person name="Jorgensen S.L."/>
            <person name="Zaremba-Niedzwiedzka K."/>
            <person name="Martijn J."/>
            <person name="Lind A.E."/>
            <person name="van Eijk R."/>
            <person name="Schleper C."/>
            <person name="Guy L."/>
            <person name="Ettema T.J."/>
        </authorList>
    </citation>
    <scope>NUCLEOTIDE SEQUENCE</scope>
</reference>
<protein>
    <recommendedName>
        <fullName evidence="7">50S ribosomal protein L21</fullName>
    </recommendedName>
</protein>
<keyword evidence="4" id="KW-0689">Ribosomal protein</keyword>
<dbReference type="NCBIfam" id="TIGR00061">
    <property type="entry name" value="L21"/>
    <property type="match status" value="1"/>
</dbReference>
<dbReference type="GO" id="GO:0003735">
    <property type="term" value="F:structural constituent of ribosome"/>
    <property type="evidence" value="ECO:0007669"/>
    <property type="project" value="InterPro"/>
</dbReference>
<evidence type="ECO:0000256" key="4">
    <source>
        <dbReference type="ARBA" id="ARBA00022980"/>
    </source>
</evidence>
<dbReference type="Pfam" id="PF00829">
    <property type="entry name" value="Ribosomal_L21p"/>
    <property type="match status" value="1"/>
</dbReference>
<accession>A0A0F9HTN6</accession>
<evidence type="ECO:0000256" key="5">
    <source>
        <dbReference type="ARBA" id="ARBA00023274"/>
    </source>
</evidence>
<dbReference type="PANTHER" id="PTHR21349">
    <property type="entry name" value="50S RIBOSOMAL PROTEIN L21"/>
    <property type="match status" value="1"/>
</dbReference>
<evidence type="ECO:0000313" key="6">
    <source>
        <dbReference type="EMBL" id="KKM06507.1"/>
    </source>
</evidence>
<evidence type="ECO:0000256" key="1">
    <source>
        <dbReference type="ARBA" id="ARBA00008563"/>
    </source>
</evidence>
<evidence type="ECO:0000256" key="2">
    <source>
        <dbReference type="ARBA" id="ARBA00022730"/>
    </source>
</evidence>
<evidence type="ECO:0000256" key="3">
    <source>
        <dbReference type="ARBA" id="ARBA00022884"/>
    </source>
</evidence>
<sequence>MGNGDIKEHKMIAVVETGGKQYQISPGSIIRIEKLKAKKGEEVVLDKVLMIKEDDSEALLGHPLIAEARVTAEVLRQDRAKKIIVYKFKRRKNYHRKYGHRQAFTELKIKEIQSGKTKKKAK</sequence>
<dbReference type="GO" id="GO:0005737">
    <property type="term" value="C:cytoplasm"/>
    <property type="evidence" value="ECO:0007669"/>
    <property type="project" value="UniProtKB-ARBA"/>
</dbReference>
<name>A0A0F9HTN6_9ZZZZ</name>
<dbReference type="GO" id="GO:1990904">
    <property type="term" value="C:ribonucleoprotein complex"/>
    <property type="evidence" value="ECO:0007669"/>
    <property type="project" value="UniProtKB-KW"/>
</dbReference>
<dbReference type="PROSITE" id="PS01169">
    <property type="entry name" value="RIBOSOMAL_L21"/>
    <property type="match status" value="1"/>
</dbReference>
<dbReference type="InterPro" id="IPR001787">
    <property type="entry name" value="Ribosomal_bL21"/>
</dbReference>
<gene>
    <name evidence="6" type="ORF">LCGC14_1743280</name>
</gene>
<proteinExistence type="inferred from homology"/>
<dbReference type="GO" id="GO:0019843">
    <property type="term" value="F:rRNA binding"/>
    <property type="evidence" value="ECO:0007669"/>
    <property type="project" value="UniProtKB-KW"/>
</dbReference>
<dbReference type="InterPro" id="IPR036164">
    <property type="entry name" value="bL21-like_sf"/>
</dbReference>
<dbReference type="AlphaFoldDB" id="A0A0F9HTN6"/>
<organism evidence="6">
    <name type="scientific">marine sediment metagenome</name>
    <dbReference type="NCBI Taxonomy" id="412755"/>
    <lineage>
        <taxon>unclassified sequences</taxon>
        <taxon>metagenomes</taxon>
        <taxon>ecological metagenomes</taxon>
    </lineage>
</organism>
<dbReference type="GO" id="GO:0005840">
    <property type="term" value="C:ribosome"/>
    <property type="evidence" value="ECO:0007669"/>
    <property type="project" value="UniProtKB-KW"/>
</dbReference>
<keyword evidence="5" id="KW-0687">Ribonucleoprotein</keyword>
<keyword evidence="3" id="KW-0694">RNA-binding</keyword>
<dbReference type="EMBL" id="LAZR01015978">
    <property type="protein sequence ID" value="KKM06507.1"/>
    <property type="molecule type" value="Genomic_DNA"/>
</dbReference>
<comment type="caution">
    <text evidence="6">The sequence shown here is derived from an EMBL/GenBank/DDBJ whole genome shotgun (WGS) entry which is preliminary data.</text>
</comment>
<evidence type="ECO:0008006" key="7">
    <source>
        <dbReference type="Google" id="ProtNLM"/>
    </source>
</evidence>
<dbReference type="InterPro" id="IPR028909">
    <property type="entry name" value="bL21-like"/>
</dbReference>
<dbReference type="GO" id="GO:0006412">
    <property type="term" value="P:translation"/>
    <property type="evidence" value="ECO:0007669"/>
    <property type="project" value="InterPro"/>
</dbReference>
<dbReference type="PANTHER" id="PTHR21349:SF0">
    <property type="entry name" value="LARGE RIBOSOMAL SUBUNIT PROTEIN BL21M"/>
    <property type="match status" value="1"/>
</dbReference>
<dbReference type="HAMAP" id="MF_01363">
    <property type="entry name" value="Ribosomal_bL21"/>
    <property type="match status" value="1"/>
</dbReference>
<dbReference type="SUPFAM" id="SSF141091">
    <property type="entry name" value="L21p-like"/>
    <property type="match status" value="1"/>
</dbReference>
<keyword evidence="2" id="KW-0699">rRNA-binding</keyword>
<comment type="similarity">
    <text evidence="1">Belongs to the bacterial ribosomal protein bL21 family.</text>
</comment>